<accession>A0A5D4FVB2</accession>
<name>A0A5D4FVB2_9CORY</name>
<evidence type="ECO:0008006" key="3">
    <source>
        <dbReference type="Google" id="ProtNLM"/>
    </source>
</evidence>
<dbReference type="AlphaFoldDB" id="A0A5D4FVB2"/>
<dbReference type="Proteomes" id="UP000324726">
    <property type="component" value="Unassembled WGS sequence"/>
</dbReference>
<organism evidence="1 2">
    <name type="scientific">Corynebacterium urealyticum</name>
    <dbReference type="NCBI Taxonomy" id="43771"/>
    <lineage>
        <taxon>Bacteria</taxon>
        <taxon>Bacillati</taxon>
        <taxon>Actinomycetota</taxon>
        <taxon>Actinomycetes</taxon>
        <taxon>Mycobacteriales</taxon>
        <taxon>Corynebacteriaceae</taxon>
        <taxon>Corynebacterium</taxon>
    </lineage>
</organism>
<sequence length="182" mass="20171">MKWSESNEDIAEVLAALGRYIDLDQIMLVGARCRDIHQEKYRPGPPARATRDIDFAVALRSWADFDRLKEHFAYPGRAWQAIKVSGFDIDLVPFGAVENPPDEVEREGLILSMAAQLLGSDVAQVLGIREASVLVNRFAEEGDRGIGLAEHLIAEGEHPTPFEARKEQVEALLKGICEAFDG</sequence>
<comment type="caution">
    <text evidence="1">The sequence shown here is derived from an EMBL/GenBank/DDBJ whole genome shotgun (WGS) entry which is preliminary data.</text>
</comment>
<evidence type="ECO:0000313" key="1">
    <source>
        <dbReference type="EMBL" id="TYR19918.1"/>
    </source>
</evidence>
<reference evidence="1 2" key="1">
    <citation type="submission" date="2019-08" db="EMBL/GenBank/DDBJ databases">
        <title>Draft genome of C. urealyticum strain VH4248.</title>
        <authorList>
            <person name="Navas J."/>
        </authorList>
    </citation>
    <scope>NUCLEOTIDE SEQUENCE [LARGE SCALE GENOMIC DNA]</scope>
    <source>
        <strain evidence="1 2">VH4248</strain>
    </source>
</reference>
<evidence type="ECO:0000313" key="2">
    <source>
        <dbReference type="Proteomes" id="UP000324726"/>
    </source>
</evidence>
<dbReference type="RefSeq" id="WP_148811605.1">
    <property type="nucleotide sequence ID" value="NZ_VSZI01000001.1"/>
</dbReference>
<dbReference type="EMBL" id="VSZI01000001">
    <property type="protein sequence ID" value="TYR19918.1"/>
    <property type="molecule type" value="Genomic_DNA"/>
</dbReference>
<gene>
    <name evidence="1" type="ORF">FYJ87_02660</name>
</gene>
<protein>
    <recommendedName>
        <fullName evidence="3">Nucleotidyltransferase</fullName>
    </recommendedName>
</protein>
<proteinExistence type="predicted"/>